<evidence type="ECO:0000313" key="2">
    <source>
        <dbReference type="EMBL" id="MDS1311472.1"/>
    </source>
</evidence>
<sequence length="341" mass="38576">MSSKTRYGLLTVIVAVGAIGGYMLLHQSDEQVHQITNGTGHSANSEHSLEDPAAKDSSQLAIKLAVQYLESYGDSIAEPATQARLYNERRALLEQYPDVGAQLFERAIETAFPELRSQIIALMANLDRYNTWLDNNELRLHALPVFQQEMELWQQREALFGAIASQIWGEEKSYLEEKSQVFQQKMTHLNEASELQLTELAHQLKTNAEEVYGGDLGFQFAGSGALGHALFSLESVQTKLKNLPPNQRQQAINSLRLQLGFSEGAVERMAEQDQVREDKWQKGEVYTTERDALNQRLSGEALKTALNELREKHFGMAAPTIAREEEEGFYRFERPRQYGLN</sequence>
<reference evidence="2" key="1">
    <citation type="submission" date="2023-09" db="EMBL/GenBank/DDBJ databases">
        <title>Marinobacter sediminicola sp. nov. and Marinobacter maritimum sp. nov., isolated from marine sediment.</title>
        <authorList>
            <person name="An J."/>
        </authorList>
    </citation>
    <scope>NUCLEOTIDE SEQUENCE</scope>
    <source>
        <strain evidence="2">F60267</strain>
    </source>
</reference>
<feature type="transmembrane region" description="Helical" evidence="1">
    <location>
        <begin position="7"/>
        <end position="25"/>
    </location>
</feature>
<dbReference type="SUPFAM" id="SSF158855">
    <property type="entry name" value="Lipase chaperone-like"/>
    <property type="match status" value="1"/>
</dbReference>
<dbReference type="EMBL" id="JAVMBO010000017">
    <property type="protein sequence ID" value="MDS1311472.1"/>
    <property type="molecule type" value="Genomic_DNA"/>
</dbReference>
<name>A0ABU2HKA6_9GAMM</name>
<evidence type="ECO:0008006" key="4">
    <source>
        <dbReference type="Google" id="ProtNLM"/>
    </source>
</evidence>
<proteinExistence type="predicted"/>
<dbReference type="RefSeq" id="WP_310966717.1">
    <property type="nucleotide sequence ID" value="NZ_JAVMBO010000017.1"/>
</dbReference>
<dbReference type="Proteomes" id="UP001267407">
    <property type="component" value="Unassembled WGS sequence"/>
</dbReference>
<evidence type="ECO:0000256" key="1">
    <source>
        <dbReference type="SAM" id="Phobius"/>
    </source>
</evidence>
<keyword evidence="1" id="KW-0812">Transmembrane</keyword>
<protein>
    <recommendedName>
        <fullName evidence="4">Lipase modulator</fullName>
    </recommendedName>
</protein>
<keyword evidence="1" id="KW-1133">Transmembrane helix</keyword>
<organism evidence="2 3">
    <name type="scientific">Marinobacter xiaoshiensis</name>
    <dbReference type="NCBI Taxonomy" id="3073652"/>
    <lineage>
        <taxon>Bacteria</taxon>
        <taxon>Pseudomonadati</taxon>
        <taxon>Pseudomonadota</taxon>
        <taxon>Gammaproteobacteria</taxon>
        <taxon>Pseudomonadales</taxon>
        <taxon>Marinobacteraceae</taxon>
        <taxon>Marinobacter</taxon>
    </lineage>
</organism>
<keyword evidence="3" id="KW-1185">Reference proteome</keyword>
<keyword evidence="1" id="KW-0472">Membrane</keyword>
<comment type="caution">
    <text evidence="2">The sequence shown here is derived from an EMBL/GenBank/DDBJ whole genome shotgun (WGS) entry which is preliminary data.</text>
</comment>
<gene>
    <name evidence="2" type="ORF">RKA07_15325</name>
</gene>
<evidence type="ECO:0000313" key="3">
    <source>
        <dbReference type="Proteomes" id="UP001267407"/>
    </source>
</evidence>
<accession>A0ABU2HKA6</accession>